<dbReference type="EMBL" id="GGFL01014754">
    <property type="protein sequence ID" value="MBW78932.1"/>
    <property type="molecule type" value="Transcribed_RNA"/>
</dbReference>
<accession>A0A2M4DMZ9</accession>
<feature type="chain" id="PRO_5014882695" evidence="1">
    <location>
        <begin position="35"/>
        <end position="133"/>
    </location>
</feature>
<name>A0A2M4DMZ9_ANODA</name>
<sequence length="133" mass="15583">MCVYIFVSRYQVCRTEGLSLLLLLLFLPNDQSHSDTLYQEVLSITKFPFLSIFLSFNGFRQTTKIIGFSRVTHAFLFSFLSYSTNLWLKGYILCRVGPQLLSMWRRGAYRLNIVERKRGSKGYMWATKTKQLT</sequence>
<dbReference type="AlphaFoldDB" id="A0A2M4DMZ9"/>
<proteinExistence type="predicted"/>
<keyword evidence="1" id="KW-0732">Signal</keyword>
<reference evidence="2" key="1">
    <citation type="submission" date="2018-01" db="EMBL/GenBank/DDBJ databases">
        <title>An insight into the sialome of Amazonian anophelines.</title>
        <authorList>
            <person name="Ribeiro J.M."/>
            <person name="Scarpassa V."/>
            <person name="Calvo E."/>
        </authorList>
    </citation>
    <scope>NUCLEOTIDE SEQUENCE</scope>
</reference>
<organism evidence="2">
    <name type="scientific">Anopheles darlingi</name>
    <name type="common">Mosquito</name>
    <dbReference type="NCBI Taxonomy" id="43151"/>
    <lineage>
        <taxon>Eukaryota</taxon>
        <taxon>Metazoa</taxon>
        <taxon>Ecdysozoa</taxon>
        <taxon>Arthropoda</taxon>
        <taxon>Hexapoda</taxon>
        <taxon>Insecta</taxon>
        <taxon>Pterygota</taxon>
        <taxon>Neoptera</taxon>
        <taxon>Endopterygota</taxon>
        <taxon>Diptera</taxon>
        <taxon>Nematocera</taxon>
        <taxon>Culicoidea</taxon>
        <taxon>Culicidae</taxon>
        <taxon>Anophelinae</taxon>
        <taxon>Anopheles</taxon>
    </lineage>
</organism>
<evidence type="ECO:0000256" key="1">
    <source>
        <dbReference type="SAM" id="SignalP"/>
    </source>
</evidence>
<protein>
    <submittedName>
        <fullName evidence="2">Putative secreted protein</fullName>
    </submittedName>
</protein>
<evidence type="ECO:0000313" key="2">
    <source>
        <dbReference type="EMBL" id="MBW78932.1"/>
    </source>
</evidence>
<feature type="signal peptide" evidence="1">
    <location>
        <begin position="1"/>
        <end position="34"/>
    </location>
</feature>